<evidence type="ECO:0000313" key="4">
    <source>
        <dbReference type="Proteomes" id="UP000604825"/>
    </source>
</evidence>
<keyword evidence="1" id="KW-1015">Disulfide bond</keyword>
<evidence type="ECO:0000256" key="1">
    <source>
        <dbReference type="ARBA" id="ARBA00023157"/>
    </source>
</evidence>
<proteinExistence type="predicted"/>
<dbReference type="PROSITE" id="PS51352">
    <property type="entry name" value="THIOREDOXIN_2"/>
    <property type="match status" value="1"/>
</dbReference>
<dbReference type="InterPro" id="IPR013766">
    <property type="entry name" value="Thioredoxin_domain"/>
</dbReference>
<keyword evidence="4" id="KW-1185">Reference proteome</keyword>
<dbReference type="Pfam" id="PF00085">
    <property type="entry name" value="Thioredoxin"/>
    <property type="match status" value="1"/>
</dbReference>
<dbReference type="OrthoDB" id="10263751at2759"/>
<feature type="domain" description="Thioredoxin" evidence="2">
    <location>
        <begin position="1"/>
        <end position="121"/>
    </location>
</feature>
<dbReference type="SUPFAM" id="SSF52833">
    <property type="entry name" value="Thioredoxin-like"/>
    <property type="match status" value="1"/>
</dbReference>
<organism evidence="3 4">
    <name type="scientific">Miscanthus lutarioriparius</name>
    <dbReference type="NCBI Taxonomy" id="422564"/>
    <lineage>
        <taxon>Eukaryota</taxon>
        <taxon>Viridiplantae</taxon>
        <taxon>Streptophyta</taxon>
        <taxon>Embryophyta</taxon>
        <taxon>Tracheophyta</taxon>
        <taxon>Spermatophyta</taxon>
        <taxon>Magnoliopsida</taxon>
        <taxon>Liliopsida</taxon>
        <taxon>Poales</taxon>
        <taxon>Poaceae</taxon>
        <taxon>PACMAD clade</taxon>
        <taxon>Panicoideae</taxon>
        <taxon>Andropogonodae</taxon>
        <taxon>Andropogoneae</taxon>
        <taxon>Saccharinae</taxon>
        <taxon>Miscanthus</taxon>
    </lineage>
</organism>
<dbReference type="InterPro" id="IPR036249">
    <property type="entry name" value="Thioredoxin-like_sf"/>
</dbReference>
<dbReference type="Gene3D" id="3.40.30.10">
    <property type="entry name" value="Glutaredoxin"/>
    <property type="match status" value="1"/>
</dbReference>
<evidence type="ECO:0000259" key="2">
    <source>
        <dbReference type="PROSITE" id="PS51352"/>
    </source>
</evidence>
<dbReference type="EMBL" id="CAJGYO010000004">
    <property type="protein sequence ID" value="CAD6226451.1"/>
    <property type="molecule type" value="Genomic_DNA"/>
</dbReference>
<gene>
    <name evidence="3" type="ORF">NCGR_LOCUS18265</name>
</gene>
<comment type="caution">
    <text evidence="3">The sequence shown here is derived from an EMBL/GenBank/DDBJ whole genome shotgun (WGS) entry which is preliminary data.</text>
</comment>
<dbReference type="AlphaFoldDB" id="A0A811NFV4"/>
<protein>
    <recommendedName>
        <fullName evidence="2">Thioredoxin domain-containing protein</fullName>
    </recommendedName>
</protein>
<sequence>MAAAQGAVIACHTKDEFDAQMAKGKEAGKLVIIDFMSPSCPFCLEIAPVYAEWAKKFPSAVFLEVNVFELKEVAKSYNIQAAPTFVFIRDDLTLESFVGAYPDKLRNTIKEFIDNTSAASASSA</sequence>
<accession>A0A811NFV4</accession>
<name>A0A811NFV4_9POAL</name>
<dbReference type="CDD" id="cd02947">
    <property type="entry name" value="TRX_family"/>
    <property type="match status" value="1"/>
</dbReference>
<reference evidence="3" key="1">
    <citation type="submission" date="2020-10" db="EMBL/GenBank/DDBJ databases">
        <authorList>
            <person name="Han B."/>
            <person name="Lu T."/>
            <person name="Zhao Q."/>
            <person name="Huang X."/>
            <person name="Zhao Y."/>
        </authorList>
    </citation>
    <scope>NUCLEOTIDE SEQUENCE</scope>
</reference>
<evidence type="ECO:0000313" key="3">
    <source>
        <dbReference type="EMBL" id="CAD6226451.1"/>
    </source>
</evidence>
<dbReference type="PANTHER" id="PTHR46115">
    <property type="entry name" value="THIOREDOXIN-LIKE PROTEIN 1"/>
    <property type="match status" value="1"/>
</dbReference>
<dbReference type="Proteomes" id="UP000604825">
    <property type="component" value="Unassembled WGS sequence"/>
</dbReference>